<feature type="region of interest" description="Disordered" evidence="2">
    <location>
        <begin position="238"/>
        <end position="257"/>
    </location>
</feature>
<sequence length="296" mass="33841">MEAGRSSGRVLPDEIWWLILRHGVNSAGFAAGELCALAMLNRQLRRILGDGEGNELWKFLFYKHWPKLRPSTRSQSGNAHSRDKSPQSSDWKGQYQIRFSLEKSERDAAHRRRVLRVQSQVAILQNQMRDYHRQRKVELARLDSATHEHLMLHRIRRAGVAAKVWEPQAVRQRHQALVEQSPVDVGARIEALRNEMAVCREAVERLTRCMNRKKLLLQAEEEELVALVSGGSPAKGVRKNLPLASPGAEKKAGRSAKLRQELAPRHCQWAESSAVGRVTIREGITYFDPEYRKKLL</sequence>
<dbReference type="InterPro" id="IPR036047">
    <property type="entry name" value="F-box-like_dom_sf"/>
</dbReference>
<proteinExistence type="predicted"/>
<dbReference type="Proteomes" id="UP000265515">
    <property type="component" value="Unassembled WGS sequence"/>
</dbReference>
<feature type="compositionally biased region" description="Basic and acidic residues" evidence="2">
    <location>
        <begin position="248"/>
        <end position="257"/>
    </location>
</feature>
<dbReference type="OMA" id="SNEDSLW"/>
<evidence type="ECO:0000313" key="4">
    <source>
        <dbReference type="Proteomes" id="UP000265515"/>
    </source>
</evidence>
<gene>
    <name evidence="3" type="ORF">CBR_g36542</name>
</gene>
<dbReference type="SUPFAM" id="SSF81383">
    <property type="entry name" value="F-box domain"/>
    <property type="match status" value="1"/>
</dbReference>
<feature type="coiled-coil region" evidence="1">
    <location>
        <begin position="189"/>
        <end position="223"/>
    </location>
</feature>
<dbReference type="OrthoDB" id="3219396at2759"/>
<evidence type="ECO:0000256" key="2">
    <source>
        <dbReference type="SAM" id="MobiDB-lite"/>
    </source>
</evidence>
<feature type="region of interest" description="Disordered" evidence="2">
    <location>
        <begin position="71"/>
        <end position="91"/>
    </location>
</feature>
<evidence type="ECO:0008006" key="5">
    <source>
        <dbReference type="Google" id="ProtNLM"/>
    </source>
</evidence>
<name>A0A388JZ58_CHABU</name>
<keyword evidence="1" id="KW-0175">Coiled coil</keyword>
<dbReference type="AlphaFoldDB" id="A0A388JZ58"/>
<accession>A0A388JZ58</accession>
<organism evidence="3 4">
    <name type="scientific">Chara braunii</name>
    <name type="common">Braun's stonewort</name>
    <dbReference type="NCBI Taxonomy" id="69332"/>
    <lineage>
        <taxon>Eukaryota</taxon>
        <taxon>Viridiplantae</taxon>
        <taxon>Streptophyta</taxon>
        <taxon>Charophyceae</taxon>
        <taxon>Charales</taxon>
        <taxon>Characeae</taxon>
        <taxon>Chara</taxon>
    </lineage>
</organism>
<dbReference type="Gramene" id="GBG63057">
    <property type="protein sequence ID" value="GBG63057"/>
    <property type="gene ID" value="CBR_g36542"/>
</dbReference>
<reference evidence="3 4" key="1">
    <citation type="journal article" date="2018" name="Cell">
        <title>The Chara Genome: Secondary Complexity and Implications for Plant Terrestrialization.</title>
        <authorList>
            <person name="Nishiyama T."/>
            <person name="Sakayama H."/>
            <person name="Vries J.D."/>
            <person name="Buschmann H."/>
            <person name="Saint-Marcoux D."/>
            <person name="Ullrich K.K."/>
            <person name="Haas F.B."/>
            <person name="Vanderstraeten L."/>
            <person name="Becker D."/>
            <person name="Lang D."/>
            <person name="Vosolsobe S."/>
            <person name="Rombauts S."/>
            <person name="Wilhelmsson P.K.I."/>
            <person name="Janitza P."/>
            <person name="Kern R."/>
            <person name="Heyl A."/>
            <person name="Rumpler F."/>
            <person name="Villalobos L.I.A.C."/>
            <person name="Clay J.M."/>
            <person name="Skokan R."/>
            <person name="Toyoda A."/>
            <person name="Suzuki Y."/>
            <person name="Kagoshima H."/>
            <person name="Schijlen E."/>
            <person name="Tajeshwar N."/>
            <person name="Catarino B."/>
            <person name="Hetherington A.J."/>
            <person name="Saltykova A."/>
            <person name="Bonnot C."/>
            <person name="Breuninger H."/>
            <person name="Symeonidi A."/>
            <person name="Radhakrishnan G.V."/>
            <person name="Van Nieuwerburgh F."/>
            <person name="Deforce D."/>
            <person name="Chang C."/>
            <person name="Karol K.G."/>
            <person name="Hedrich R."/>
            <person name="Ulvskov P."/>
            <person name="Glockner G."/>
            <person name="Delwiche C.F."/>
            <person name="Petrasek J."/>
            <person name="Van de Peer Y."/>
            <person name="Friml J."/>
            <person name="Beilby M."/>
            <person name="Dolan L."/>
            <person name="Kohara Y."/>
            <person name="Sugano S."/>
            <person name="Fujiyama A."/>
            <person name="Delaux P.-M."/>
            <person name="Quint M."/>
            <person name="TheiBen G."/>
            <person name="Hagemann M."/>
            <person name="Harholt J."/>
            <person name="Dunand C."/>
            <person name="Zachgo S."/>
            <person name="Langdale J."/>
            <person name="Maumus F."/>
            <person name="Straeten D.V.D."/>
            <person name="Gould S.B."/>
            <person name="Rensing S.A."/>
        </authorList>
    </citation>
    <scope>NUCLEOTIDE SEQUENCE [LARGE SCALE GENOMIC DNA]</scope>
    <source>
        <strain evidence="3 4">S276</strain>
    </source>
</reference>
<keyword evidence="4" id="KW-1185">Reference proteome</keyword>
<evidence type="ECO:0000313" key="3">
    <source>
        <dbReference type="EMBL" id="GBG63057.1"/>
    </source>
</evidence>
<evidence type="ECO:0000256" key="1">
    <source>
        <dbReference type="SAM" id="Coils"/>
    </source>
</evidence>
<comment type="caution">
    <text evidence="3">The sequence shown here is derived from an EMBL/GenBank/DDBJ whole genome shotgun (WGS) entry which is preliminary data.</text>
</comment>
<protein>
    <recommendedName>
        <fullName evidence="5">F-box domain-containing protein</fullName>
    </recommendedName>
</protein>
<dbReference type="EMBL" id="BFEA01000035">
    <property type="protein sequence ID" value="GBG63057.1"/>
    <property type="molecule type" value="Genomic_DNA"/>
</dbReference>